<proteinExistence type="predicted"/>
<evidence type="ECO:0000313" key="1">
    <source>
        <dbReference type="EMBL" id="SEC70773.1"/>
    </source>
</evidence>
<name>A0A1H4UQ40_9BRAD</name>
<organism evidence="1 2">
    <name type="scientific">Bradyrhizobium erythrophlei</name>
    <dbReference type="NCBI Taxonomy" id="1437360"/>
    <lineage>
        <taxon>Bacteria</taxon>
        <taxon>Pseudomonadati</taxon>
        <taxon>Pseudomonadota</taxon>
        <taxon>Alphaproteobacteria</taxon>
        <taxon>Hyphomicrobiales</taxon>
        <taxon>Nitrobacteraceae</taxon>
        <taxon>Bradyrhizobium</taxon>
    </lineage>
</organism>
<dbReference type="AlphaFoldDB" id="A0A1H4UQ40"/>
<evidence type="ECO:0000313" key="2">
    <source>
        <dbReference type="Proteomes" id="UP000198992"/>
    </source>
</evidence>
<dbReference type="Proteomes" id="UP000198992">
    <property type="component" value="Unassembled WGS sequence"/>
</dbReference>
<protein>
    <submittedName>
        <fullName evidence="1">Uncharacterized protein</fullName>
    </submittedName>
</protein>
<accession>A0A1H4UQ40</accession>
<reference evidence="1 2" key="1">
    <citation type="submission" date="2016-10" db="EMBL/GenBank/DDBJ databases">
        <authorList>
            <person name="de Groot N.N."/>
        </authorList>
    </citation>
    <scope>NUCLEOTIDE SEQUENCE [LARGE SCALE GENOMIC DNA]</scope>
    <source>
        <strain evidence="1 2">MT12</strain>
    </source>
</reference>
<sequence length="84" mass="9726">MAKQDSGRVDEIYKKLAGRNARPGEWKPERHAFAQKIVHIEDACKSVLEAIRKLDEAPIDADLGQIERDLRREFKFLETLEGYD</sequence>
<dbReference type="EMBL" id="FNTH01000001">
    <property type="protein sequence ID" value="SEC70773.1"/>
    <property type="molecule type" value="Genomic_DNA"/>
</dbReference>
<gene>
    <name evidence="1" type="ORF">SAMN05444164_2536</name>
</gene>
<dbReference type="RefSeq" id="WP_092115782.1">
    <property type="nucleotide sequence ID" value="NZ_FNTH01000001.1"/>
</dbReference>